<reference evidence="2" key="1">
    <citation type="submission" date="2019-03" db="EMBL/GenBank/DDBJ databases">
        <title>Long read genome sequence of the mycoparasitic Pythium oligandrum ATCC 38472 isolated from sugarbeet rhizosphere.</title>
        <authorList>
            <person name="Gaulin E."/>
        </authorList>
    </citation>
    <scope>NUCLEOTIDE SEQUENCE</scope>
    <source>
        <strain evidence="2">ATCC 38472_TT</strain>
    </source>
</reference>
<sequence>MSAFTATFGPELLTKDDTKKPTEELLAGKKVVGIYFSAHWCPPCRAFTPFLSATYEDMIEEHPEFELVFVSSDQVPDQFKEYYGEMPFLAMPFENREGQRSLSQKYGVRGIPTLLFLNEKGETITADGRMWVAEAQGDVDKLWAKLTQ</sequence>
<dbReference type="Gene3D" id="3.40.30.10">
    <property type="entry name" value="Glutaredoxin"/>
    <property type="match status" value="1"/>
</dbReference>
<dbReference type="InterPro" id="IPR012336">
    <property type="entry name" value="Thioredoxin-like_fold"/>
</dbReference>
<dbReference type="SUPFAM" id="SSF52833">
    <property type="entry name" value="Thioredoxin-like"/>
    <property type="match status" value="1"/>
</dbReference>
<dbReference type="PANTHER" id="PTHR46472">
    <property type="entry name" value="NUCLEOREDOXIN"/>
    <property type="match status" value="1"/>
</dbReference>
<evidence type="ECO:0000313" key="2">
    <source>
        <dbReference type="EMBL" id="TMW56527.1"/>
    </source>
</evidence>
<dbReference type="PROSITE" id="PS51352">
    <property type="entry name" value="THIOREDOXIN_2"/>
    <property type="match status" value="1"/>
</dbReference>
<evidence type="ECO:0000259" key="1">
    <source>
        <dbReference type="PROSITE" id="PS51352"/>
    </source>
</evidence>
<dbReference type="Pfam" id="PF13905">
    <property type="entry name" value="Thioredoxin_8"/>
    <property type="match status" value="1"/>
</dbReference>
<dbReference type="CDD" id="cd02964">
    <property type="entry name" value="TryX_like_family"/>
    <property type="match status" value="1"/>
</dbReference>
<dbReference type="GO" id="GO:0031397">
    <property type="term" value="P:negative regulation of protein ubiquitination"/>
    <property type="evidence" value="ECO:0007669"/>
    <property type="project" value="TreeGrafter"/>
</dbReference>
<dbReference type="EMBL" id="SPLM01000145">
    <property type="protein sequence ID" value="TMW56527.1"/>
    <property type="molecule type" value="Genomic_DNA"/>
</dbReference>
<feature type="domain" description="Thioredoxin" evidence="1">
    <location>
        <begin position="1"/>
        <end position="148"/>
    </location>
</feature>
<dbReference type="InterPro" id="IPR013766">
    <property type="entry name" value="Thioredoxin_domain"/>
</dbReference>
<comment type="caution">
    <text evidence="2">The sequence shown here is derived from an EMBL/GenBank/DDBJ whole genome shotgun (WGS) entry which is preliminary data.</text>
</comment>
<dbReference type="AlphaFoldDB" id="A0A8K1C4T5"/>
<dbReference type="Proteomes" id="UP000794436">
    <property type="component" value="Unassembled WGS sequence"/>
</dbReference>
<dbReference type="GO" id="GO:0005634">
    <property type="term" value="C:nucleus"/>
    <property type="evidence" value="ECO:0007669"/>
    <property type="project" value="TreeGrafter"/>
</dbReference>
<organism evidence="2 3">
    <name type="scientific">Pythium oligandrum</name>
    <name type="common">Mycoparasitic fungus</name>
    <dbReference type="NCBI Taxonomy" id="41045"/>
    <lineage>
        <taxon>Eukaryota</taxon>
        <taxon>Sar</taxon>
        <taxon>Stramenopiles</taxon>
        <taxon>Oomycota</taxon>
        <taxon>Peronosporomycetes</taxon>
        <taxon>Pythiales</taxon>
        <taxon>Pythiaceae</taxon>
        <taxon>Pythium</taxon>
    </lineage>
</organism>
<proteinExistence type="predicted"/>
<protein>
    <recommendedName>
        <fullName evidence="1">Thioredoxin domain-containing protein</fullName>
    </recommendedName>
</protein>
<accession>A0A8K1C4T5</accession>
<keyword evidence="3" id="KW-1185">Reference proteome</keyword>
<dbReference type="PANTHER" id="PTHR46472:SF1">
    <property type="entry name" value="NUCLEOREDOXIN"/>
    <property type="match status" value="1"/>
</dbReference>
<evidence type="ECO:0000313" key="3">
    <source>
        <dbReference type="Proteomes" id="UP000794436"/>
    </source>
</evidence>
<dbReference type="InterPro" id="IPR036249">
    <property type="entry name" value="Thioredoxin-like_sf"/>
</dbReference>
<name>A0A8K1C4T5_PYTOL</name>
<gene>
    <name evidence="2" type="ORF">Poli38472_006537</name>
</gene>
<dbReference type="OrthoDB" id="409136at2759"/>
<dbReference type="GO" id="GO:0004791">
    <property type="term" value="F:thioredoxin-disulfide reductase (NADPH) activity"/>
    <property type="evidence" value="ECO:0007669"/>
    <property type="project" value="TreeGrafter"/>
</dbReference>
<dbReference type="GO" id="GO:0030178">
    <property type="term" value="P:negative regulation of Wnt signaling pathway"/>
    <property type="evidence" value="ECO:0007669"/>
    <property type="project" value="TreeGrafter"/>
</dbReference>